<dbReference type="AlphaFoldDB" id="A0A3P7MDX6"/>
<dbReference type="InterPro" id="IPR036525">
    <property type="entry name" value="Tubulin/FtsZ_GTPase_sf"/>
</dbReference>
<protein>
    <submittedName>
        <fullName evidence="1">Uncharacterized protein</fullName>
    </submittedName>
</protein>
<reference evidence="1 2" key="1">
    <citation type="submission" date="2018-08" db="EMBL/GenBank/DDBJ databases">
        <authorList>
            <person name="Laetsch R D."/>
            <person name="Stevens L."/>
            <person name="Kumar S."/>
            <person name="Blaxter L. M."/>
        </authorList>
    </citation>
    <scope>NUCLEOTIDE SEQUENCE [LARGE SCALE GENOMIC DNA]</scope>
</reference>
<name>A0A3P7MDX6_ONCOC</name>
<evidence type="ECO:0000313" key="1">
    <source>
        <dbReference type="EMBL" id="VDM98048.1"/>
    </source>
</evidence>
<dbReference type="SUPFAM" id="SSF52490">
    <property type="entry name" value="Tubulin nucleotide-binding domain-like"/>
    <property type="match status" value="1"/>
</dbReference>
<sequence length="181" mass="20466">ILAKPVYKSVMRAGNYFVSSMAFNQMVKWLLNRIRLEYVVHHLLRPSSLKPPVDAMCHLLSFIHSSNDLNKETIINKIKCNEERLILSADIIDVVRIGKYKHLFHLEQMVTGCEDPASSYVRGHRSIGRDIIDIVLSFILGPNSQTATDQIIIKDGASLIDDTPSRIPDTQTAPWVDRNGI</sequence>
<evidence type="ECO:0000313" key="2">
    <source>
        <dbReference type="Proteomes" id="UP000271087"/>
    </source>
</evidence>
<feature type="non-terminal residue" evidence="1">
    <location>
        <position position="1"/>
    </location>
</feature>
<dbReference type="Proteomes" id="UP000271087">
    <property type="component" value="Unassembled WGS sequence"/>
</dbReference>
<keyword evidence="2" id="KW-1185">Reference proteome</keyword>
<dbReference type="EMBL" id="UYRW01009670">
    <property type="protein sequence ID" value="VDM98048.1"/>
    <property type="molecule type" value="Genomic_DNA"/>
</dbReference>
<gene>
    <name evidence="1" type="ORF">NOO_LOCUS12103</name>
</gene>
<proteinExistence type="predicted"/>
<accession>A0A3P7MDX6</accession>
<dbReference type="Gene3D" id="3.40.50.1440">
    <property type="entry name" value="Tubulin/FtsZ, GTPase domain"/>
    <property type="match status" value="1"/>
</dbReference>
<organism evidence="1 2">
    <name type="scientific">Onchocerca ochengi</name>
    <name type="common">Filarial nematode worm</name>
    <dbReference type="NCBI Taxonomy" id="42157"/>
    <lineage>
        <taxon>Eukaryota</taxon>
        <taxon>Metazoa</taxon>
        <taxon>Ecdysozoa</taxon>
        <taxon>Nematoda</taxon>
        <taxon>Chromadorea</taxon>
        <taxon>Rhabditida</taxon>
        <taxon>Spirurina</taxon>
        <taxon>Spiruromorpha</taxon>
        <taxon>Filarioidea</taxon>
        <taxon>Onchocercidae</taxon>
        <taxon>Onchocerca</taxon>
    </lineage>
</organism>